<evidence type="ECO:0000256" key="1">
    <source>
        <dbReference type="ARBA" id="ARBA00007606"/>
    </source>
</evidence>
<dbReference type="PANTHER" id="PTHR32401:SF50">
    <property type="entry name" value="OS07G0133000 PROTEIN"/>
    <property type="match status" value="1"/>
</dbReference>
<keyword evidence="5" id="KW-1185">Reference proteome</keyword>
<dbReference type="InterPro" id="IPR001220">
    <property type="entry name" value="Legume_lectin_dom"/>
</dbReference>
<proteinExistence type="inferred from homology"/>
<name>A0A822XQE8_NELNU</name>
<dbReference type="InterPro" id="IPR013320">
    <property type="entry name" value="ConA-like_dom_sf"/>
</dbReference>
<dbReference type="AlphaFoldDB" id="A0A822XQE8"/>
<evidence type="ECO:0000313" key="5">
    <source>
        <dbReference type="Proteomes" id="UP000607653"/>
    </source>
</evidence>
<dbReference type="EMBL" id="DUZY01000001">
    <property type="protein sequence ID" value="DAD23834.1"/>
    <property type="molecule type" value="Genomic_DNA"/>
</dbReference>
<gene>
    <name evidence="4" type="ORF">HUJ06_025297</name>
</gene>
<dbReference type="PANTHER" id="PTHR32401">
    <property type="entry name" value="CONCANAVALIN A-LIKE LECTIN FAMILY PROTEIN"/>
    <property type="match status" value="1"/>
</dbReference>
<protein>
    <recommendedName>
        <fullName evidence="3">Legume lectin domain-containing protein</fullName>
    </recommendedName>
</protein>
<evidence type="ECO:0000259" key="3">
    <source>
        <dbReference type="Pfam" id="PF00139"/>
    </source>
</evidence>
<evidence type="ECO:0000256" key="2">
    <source>
        <dbReference type="ARBA" id="ARBA00022734"/>
    </source>
</evidence>
<keyword evidence="2" id="KW-0430">Lectin</keyword>
<dbReference type="Gene3D" id="2.60.120.200">
    <property type="match status" value="1"/>
</dbReference>
<dbReference type="InterPro" id="IPR050258">
    <property type="entry name" value="Leguminous_Lectin"/>
</dbReference>
<comment type="caution">
    <text evidence="4">The sequence shown here is derived from an EMBL/GenBank/DDBJ whole genome shotgun (WGS) entry which is preliminary data.</text>
</comment>
<sequence length="138" mass="15189">MGFPGAVASQYLGLFNETNNGDFSNHVFAIELEILSPEFTDINDNHVGIDVNNLKSIESTPVPYYSSKEGINKSLHLIKKQLNVTLAPLYYPKPGIPLLSTSLELSSIFMDSMYVGFSSSIGAIISSHYILAKCKNWV</sequence>
<dbReference type="GO" id="GO:0030246">
    <property type="term" value="F:carbohydrate binding"/>
    <property type="evidence" value="ECO:0007669"/>
    <property type="project" value="UniProtKB-KW"/>
</dbReference>
<organism evidence="4 5">
    <name type="scientific">Nelumbo nucifera</name>
    <name type="common">Sacred lotus</name>
    <dbReference type="NCBI Taxonomy" id="4432"/>
    <lineage>
        <taxon>Eukaryota</taxon>
        <taxon>Viridiplantae</taxon>
        <taxon>Streptophyta</taxon>
        <taxon>Embryophyta</taxon>
        <taxon>Tracheophyta</taxon>
        <taxon>Spermatophyta</taxon>
        <taxon>Magnoliopsida</taxon>
        <taxon>Proteales</taxon>
        <taxon>Nelumbonaceae</taxon>
        <taxon>Nelumbo</taxon>
    </lineage>
</organism>
<reference evidence="4 5" key="1">
    <citation type="journal article" date="2020" name="Mol. Biol. Evol.">
        <title>Distinct Expression and Methylation Patterns for Genes with Different Fates following a Single Whole-Genome Duplication in Flowering Plants.</title>
        <authorList>
            <person name="Shi T."/>
            <person name="Rahmani R.S."/>
            <person name="Gugger P.F."/>
            <person name="Wang M."/>
            <person name="Li H."/>
            <person name="Zhang Y."/>
            <person name="Li Z."/>
            <person name="Wang Q."/>
            <person name="Van de Peer Y."/>
            <person name="Marchal K."/>
            <person name="Chen J."/>
        </authorList>
    </citation>
    <scope>NUCLEOTIDE SEQUENCE [LARGE SCALE GENOMIC DNA]</scope>
    <source>
        <tissue evidence="4">Leaf</tissue>
    </source>
</reference>
<feature type="domain" description="Legume lectin" evidence="3">
    <location>
        <begin position="3"/>
        <end position="131"/>
    </location>
</feature>
<dbReference type="Pfam" id="PF00139">
    <property type="entry name" value="Lectin_legB"/>
    <property type="match status" value="1"/>
</dbReference>
<dbReference type="Proteomes" id="UP000607653">
    <property type="component" value="Unassembled WGS sequence"/>
</dbReference>
<accession>A0A822XQE8</accession>
<comment type="similarity">
    <text evidence="1">Belongs to the leguminous lectin family.</text>
</comment>
<evidence type="ECO:0000313" key="4">
    <source>
        <dbReference type="EMBL" id="DAD23834.1"/>
    </source>
</evidence>
<dbReference type="SUPFAM" id="SSF49899">
    <property type="entry name" value="Concanavalin A-like lectins/glucanases"/>
    <property type="match status" value="1"/>
</dbReference>